<dbReference type="CDD" id="cd02439">
    <property type="entry name" value="DMB-PRT_CobT"/>
    <property type="match status" value="1"/>
</dbReference>
<comment type="catalytic activity">
    <reaction evidence="9 10">
        <text>5,6-dimethylbenzimidazole + nicotinate beta-D-ribonucleotide = alpha-ribazole 5'-phosphate + nicotinate + H(+)</text>
        <dbReference type="Rhea" id="RHEA:11196"/>
        <dbReference type="ChEBI" id="CHEBI:15378"/>
        <dbReference type="ChEBI" id="CHEBI:15890"/>
        <dbReference type="ChEBI" id="CHEBI:32544"/>
        <dbReference type="ChEBI" id="CHEBI:57502"/>
        <dbReference type="ChEBI" id="CHEBI:57918"/>
        <dbReference type="EC" id="2.4.2.21"/>
    </reaction>
</comment>
<dbReference type="InterPro" id="IPR036087">
    <property type="entry name" value="Nict_dMeBzImd_PRibTrfase_sf"/>
</dbReference>
<dbReference type="Proteomes" id="UP000183859">
    <property type="component" value="Chromosome"/>
</dbReference>
<dbReference type="RefSeq" id="WP_072505246.1">
    <property type="nucleotide sequence ID" value="NZ_CP016364.1"/>
</dbReference>
<evidence type="ECO:0000313" key="12">
    <source>
        <dbReference type="Proteomes" id="UP000183859"/>
    </source>
</evidence>
<evidence type="ECO:0000256" key="9">
    <source>
        <dbReference type="ARBA" id="ARBA00047340"/>
    </source>
</evidence>
<reference evidence="12" key="1">
    <citation type="submission" date="2016-07" db="EMBL/GenBank/DDBJ databases">
        <title>Phaeobacter portensis sp. nov., a tropodithietic acid producing bacterium isolated from a German harbor.</title>
        <authorList>
            <person name="Freese H.M."/>
            <person name="Bunk B."/>
            <person name="Breider S."/>
            <person name="Brinkhoff T."/>
        </authorList>
    </citation>
    <scope>NUCLEOTIDE SEQUENCE [LARGE SCALE GENOMIC DNA]</scope>
    <source>
        <strain evidence="12">P97</strain>
    </source>
</reference>
<dbReference type="NCBIfam" id="NF000996">
    <property type="entry name" value="PRK00105.1"/>
    <property type="match status" value="1"/>
</dbReference>
<dbReference type="EMBL" id="CP016364">
    <property type="protein sequence ID" value="APG47819.1"/>
    <property type="molecule type" value="Genomic_DNA"/>
</dbReference>
<dbReference type="Gene3D" id="3.40.50.10210">
    <property type="match status" value="1"/>
</dbReference>
<keyword evidence="6 10" id="KW-0328">Glycosyltransferase</keyword>
<comment type="similarity">
    <text evidence="2 10">Belongs to the CobT family.</text>
</comment>
<dbReference type="PANTHER" id="PTHR43463">
    <property type="entry name" value="NICOTINATE-NUCLEOTIDE--DIMETHYLBENZIMIDAZOLE PHOSPHORIBOSYLTRANSFERASE"/>
    <property type="match status" value="1"/>
</dbReference>
<dbReference type="InterPro" id="IPR003200">
    <property type="entry name" value="Nict_dMeBzImd_PRibTrfase"/>
</dbReference>
<dbReference type="HAMAP" id="MF_00230">
    <property type="entry name" value="CobT"/>
    <property type="match status" value="1"/>
</dbReference>
<dbReference type="GO" id="GO:0008939">
    <property type="term" value="F:nicotinate-nucleotide-dimethylbenzimidazole phosphoribosyltransferase activity"/>
    <property type="evidence" value="ECO:0007669"/>
    <property type="project" value="UniProtKB-UniRule"/>
</dbReference>
<proteinExistence type="inferred from homology"/>
<evidence type="ECO:0000256" key="2">
    <source>
        <dbReference type="ARBA" id="ARBA00007110"/>
    </source>
</evidence>
<evidence type="ECO:0000256" key="5">
    <source>
        <dbReference type="ARBA" id="ARBA00022573"/>
    </source>
</evidence>
<dbReference type="UniPathway" id="UPA00061">
    <property type="reaction ID" value="UER00516"/>
</dbReference>
<evidence type="ECO:0000313" key="11">
    <source>
        <dbReference type="EMBL" id="APG47819.1"/>
    </source>
</evidence>
<dbReference type="NCBIfam" id="TIGR03160">
    <property type="entry name" value="cobT_DBIPRT"/>
    <property type="match status" value="1"/>
</dbReference>
<protein>
    <recommendedName>
        <fullName evidence="4 10">Nicotinate-nucleotide--dimethylbenzimidazole phosphoribosyltransferase</fullName>
        <shortName evidence="10">NN:DBI PRT</shortName>
        <ecNumber evidence="3 10">2.4.2.21</ecNumber>
    </recommendedName>
    <alternativeName>
        <fullName evidence="8 10">N(1)-alpha-phosphoribosyltransferase</fullName>
    </alternativeName>
</protein>
<dbReference type="InterPro" id="IPR023195">
    <property type="entry name" value="Nict_dMeBzImd_PRibTrfase_N"/>
</dbReference>
<evidence type="ECO:0000256" key="1">
    <source>
        <dbReference type="ARBA" id="ARBA00005049"/>
    </source>
</evidence>
<evidence type="ECO:0000256" key="3">
    <source>
        <dbReference type="ARBA" id="ARBA00011991"/>
    </source>
</evidence>
<keyword evidence="5 10" id="KW-0169">Cobalamin biosynthesis</keyword>
<dbReference type="KEGG" id="php:PhaeoP97_02434"/>
<evidence type="ECO:0000256" key="8">
    <source>
        <dbReference type="ARBA" id="ARBA00030686"/>
    </source>
</evidence>
<dbReference type="EC" id="2.4.2.21" evidence="3 10"/>
<evidence type="ECO:0000256" key="7">
    <source>
        <dbReference type="ARBA" id="ARBA00022679"/>
    </source>
</evidence>
<dbReference type="Gene3D" id="1.10.1610.10">
    <property type="match status" value="1"/>
</dbReference>
<comment type="pathway">
    <text evidence="1 10">Nucleoside biosynthesis; alpha-ribazole biosynthesis; alpha-ribazole from 5,6-dimethylbenzimidazole: step 1/2.</text>
</comment>
<dbReference type="GO" id="GO:0009236">
    <property type="term" value="P:cobalamin biosynthetic process"/>
    <property type="evidence" value="ECO:0007669"/>
    <property type="project" value="UniProtKB-UniRule"/>
</dbReference>
<sequence length="338" mass="35075">MLSPLFSLDHFRAQMAQAPGVDEQAETAAAQRNSQLTKPPGSLGRLEDLAIWYSSWRGSDRPVIRAPQVIVFAGNHGIVQQGVSAFPSEVTAQMVANFKHGGAAINQLSKLAGARLDVHSLDFEHPTKDFTQEAAMSNAELLSALQTGWKSVDPSSDLLVVGEMGIGNTTPAAALACALFGGEAGDWTGRGTGVDDTGLANKTRVVAEGIALHGSVITDGLEALRRLGGREIAAMAGAMTAARMMRIPVILDGFICCAAAACLMRTHPSALDHVVAGHQSAESAHAALLTHLGKPPFLSLDLRLGEGSGAALAIQILRAAIACHSGMATFEEAGVTGS</sequence>
<dbReference type="STRING" id="1844006.PhaeoP97_02434"/>
<name>A0A1L3I6N4_9RHOB</name>
<comment type="function">
    <text evidence="10">Catalyzes the synthesis of alpha-ribazole-5'-phosphate from nicotinate mononucleotide (NAMN) and 5,6-dimethylbenzimidazole (DMB).</text>
</comment>
<evidence type="ECO:0000256" key="10">
    <source>
        <dbReference type="HAMAP-Rule" id="MF_00230"/>
    </source>
</evidence>
<gene>
    <name evidence="11" type="primary">cobT1</name>
    <name evidence="10" type="synonym">cobT</name>
    <name evidence="11" type="ORF">PhaeoP97_02434</name>
</gene>
<dbReference type="SUPFAM" id="SSF52733">
    <property type="entry name" value="Nicotinate mononucleotide:5,6-dimethylbenzimidazole phosphoribosyltransferase (CobT)"/>
    <property type="match status" value="1"/>
</dbReference>
<accession>A0A1L3I6N4</accession>
<dbReference type="Pfam" id="PF02277">
    <property type="entry name" value="DBI_PRT"/>
    <property type="match status" value="1"/>
</dbReference>
<evidence type="ECO:0000256" key="4">
    <source>
        <dbReference type="ARBA" id="ARBA00015486"/>
    </source>
</evidence>
<dbReference type="AlphaFoldDB" id="A0A1L3I6N4"/>
<dbReference type="InterPro" id="IPR017846">
    <property type="entry name" value="Nict_dMeBzImd_PRibTrfase_bact"/>
</dbReference>
<keyword evidence="12" id="KW-1185">Reference proteome</keyword>
<keyword evidence="7 10" id="KW-0808">Transferase</keyword>
<dbReference type="OrthoDB" id="9781491at2"/>
<evidence type="ECO:0000256" key="6">
    <source>
        <dbReference type="ARBA" id="ARBA00022676"/>
    </source>
</evidence>
<organism evidence="11 12">
    <name type="scientific">Phaeobacter porticola</name>
    <dbReference type="NCBI Taxonomy" id="1844006"/>
    <lineage>
        <taxon>Bacteria</taxon>
        <taxon>Pseudomonadati</taxon>
        <taxon>Pseudomonadota</taxon>
        <taxon>Alphaproteobacteria</taxon>
        <taxon>Rhodobacterales</taxon>
        <taxon>Roseobacteraceae</taxon>
        <taxon>Phaeobacter</taxon>
    </lineage>
</organism>
<dbReference type="PANTHER" id="PTHR43463:SF1">
    <property type="entry name" value="NICOTINATE-NUCLEOTIDE--DIMETHYLBENZIMIDAZOLE PHOSPHORIBOSYLTRANSFERASE"/>
    <property type="match status" value="1"/>
</dbReference>
<feature type="active site" description="Proton acceptor" evidence="10">
    <location>
        <position position="306"/>
    </location>
</feature>